<proteinExistence type="predicted"/>
<dbReference type="SUPFAM" id="SSF103473">
    <property type="entry name" value="MFS general substrate transporter"/>
    <property type="match status" value="1"/>
</dbReference>
<dbReference type="EMBL" id="JBIAZU010000007">
    <property type="protein sequence ID" value="MFF5294939.1"/>
    <property type="molecule type" value="Genomic_DNA"/>
</dbReference>
<feature type="transmembrane region" description="Helical" evidence="6">
    <location>
        <begin position="268"/>
        <end position="292"/>
    </location>
</feature>
<evidence type="ECO:0000256" key="1">
    <source>
        <dbReference type="ARBA" id="ARBA00004651"/>
    </source>
</evidence>
<dbReference type="RefSeq" id="WP_020516936.1">
    <property type="nucleotide sequence ID" value="NZ_JBIAZU010000007.1"/>
</dbReference>
<dbReference type="CDD" id="cd06173">
    <property type="entry name" value="MFS_MefA_like"/>
    <property type="match status" value="1"/>
</dbReference>
<accession>A0ABW6WNR9</accession>
<dbReference type="Gene3D" id="1.20.1250.20">
    <property type="entry name" value="MFS general substrate transporter like domains"/>
    <property type="match status" value="1"/>
</dbReference>
<evidence type="ECO:0000256" key="3">
    <source>
        <dbReference type="ARBA" id="ARBA00022692"/>
    </source>
</evidence>
<evidence type="ECO:0000256" key="5">
    <source>
        <dbReference type="ARBA" id="ARBA00023136"/>
    </source>
</evidence>
<evidence type="ECO:0000313" key="8">
    <source>
        <dbReference type="Proteomes" id="UP001602245"/>
    </source>
</evidence>
<feature type="transmembrane region" description="Helical" evidence="6">
    <location>
        <begin position="20"/>
        <end position="46"/>
    </location>
</feature>
<feature type="transmembrane region" description="Helical" evidence="6">
    <location>
        <begin position="150"/>
        <end position="174"/>
    </location>
</feature>
<comment type="caution">
    <text evidence="7">The sequence shown here is derived from an EMBL/GenBank/DDBJ whole genome shotgun (WGS) entry which is preliminary data.</text>
</comment>
<gene>
    <name evidence="7" type="ORF">ACFY35_36335</name>
</gene>
<feature type="transmembrane region" description="Helical" evidence="6">
    <location>
        <begin position="52"/>
        <end position="72"/>
    </location>
</feature>
<keyword evidence="4 6" id="KW-1133">Transmembrane helix</keyword>
<name>A0ABW6WNR9_9ACTN</name>
<evidence type="ECO:0000256" key="6">
    <source>
        <dbReference type="SAM" id="Phobius"/>
    </source>
</evidence>
<dbReference type="InterPro" id="IPR011701">
    <property type="entry name" value="MFS"/>
</dbReference>
<protein>
    <submittedName>
        <fullName evidence="7">MFS transporter</fullName>
    </submittedName>
</protein>
<evidence type="ECO:0000313" key="7">
    <source>
        <dbReference type="EMBL" id="MFF5294939.1"/>
    </source>
</evidence>
<evidence type="ECO:0000256" key="2">
    <source>
        <dbReference type="ARBA" id="ARBA00022475"/>
    </source>
</evidence>
<dbReference type="InterPro" id="IPR036259">
    <property type="entry name" value="MFS_trans_sf"/>
</dbReference>
<feature type="transmembrane region" description="Helical" evidence="6">
    <location>
        <begin position="422"/>
        <end position="440"/>
    </location>
</feature>
<dbReference type="PANTHER" id="PTHR23513">
    <property type="entry name" value="INTEGRAL MEMBRANE EFFLUX PROTEIN-RELATED"/>
    <property type="match status" value="1"/>
</dbReference>
<keyword evidence="2" id="KW-1003">Cell membrane</keyword>
<feature type="transmembrane region" description="Helical" evidence="6">
    <location>
        <begin position="304"/>
        <end position="324"/>
    </location>
</feature>
<dbReference type="PANTHER" id="PTHR23513:SF11">
    <property type="entry name" value="STAPHYLOFERRIN A TRANSPORTER"/>
    <property type="match status" value="1"/>
</dbReference>
<feature type="transmembrane region" description="Helical" evidence="6">
    <location>
        <begin position="397"/>
        <end position="416"/>
    </location>
</feature>
<keyword evidence="5 6" id="KW-0472">Membrane</keyword>
<feature type="transmembrane region" description="Helical" evidence="6">
    <location>
        <begin position="355"/>
        <end position="376"/>
    </location>
</feature>
<evidence type="ECO:0000256" key="4">
    <source>
        <dbReference type="ARBA" id="ARBA00022989"/>
    </source>
</evidence>
<feature type="transmembrane region" description="Helical" evidence="6">
    <location>
        <begin position="84"/>
        <end position="105"/>
    </location>
</feature>
<reference evidence="7 8" key="1">
    <citation type="submission" date="2024-10" db="EMBL/GenBank/DDBJ databases">
        <title>The Natural Products Discovery Center: Release of the First 8490 Sequenced Strains for Exploring Actinobacteria Biosynthetic Diversity.</title>
        <authorList>
            <person name="Kalkreuter E."/>
            <person name="Kautsar S.A."/>
            <person name="Yang D."/>
            <person name="Bader C.D."/>
            <person name="Teijaro C.N."/>
            <person name="Fluegel L."/>
            <person name="Davis C.M."/>
            <person name="Simpson J.R."/>
            <person name="Lauterbach L."/>
            <person name="Steele A.D."/>
            <person name="Gui C."/>
            <person name="Meng S."/>
            <person name="Li G."/>
            <person name="Viehrig K."/>
            <person name="Ye F."/>
            <person name="Su P."/>
            <person name="Kiefer A.F."/>
            <person name="Nichols A."/>
            <person name="Cepeda A.J."/>
            <person name="Yan W."/>
            <person name="Fan B."/>
            <person name="Jiang Y."/>
            <person name="Adhikari A."/>
            <person name="Zheng C.-J."/>
            <person name="Schuster L."/>
            <person name="Cowan T.M."/>
            <person name="Smanski M.J."/>
            <person name="Chevrette M.G."/>
            <person name="De Carvalho L.P.S."/>
            <person name="Shen B."/>
        </authorList>
    </citation>
    <scope>NUCLEOTIDE SEQUENCE [LARGE SCALE GENOMIC DNA]</scope>
    <source>
        <strain evidence="7 8">NPDC000087</strain>
    </source>
</reference>
<organism evidence="7 8">
    <name type="scientific">Paractinoplanes globisporus</name>
    <dbReference type="NCBI Taxonomy" id="113565"/>
    <lineage>
        <taxon>Bacteria</taxon>
        <taxon>Bacillati</taxon>
        <taxon>Actinomycetota</taxon>
        <taxon>Actinomycetes</taxon>
        <taxon>Micromonosporales</taxon>
        <taxon>Micromonosporaceae</taxon>
        <taxon>Paractinoplanes</taxon>
    </lineage>
</organism>
<keyword evidence="3 6" id="KW-0812">Transmembrane</keyword>
<dbReference type="Proteomes" id="UP001602245">
    <property type="component" value="Unassembled WGS sequence"/>
</dbReference>
<feature type="transmembrane region" description="Helical" evidence="6">
    <location>
        <begin position="331"/>
        <end position="349"/>
    </location>
</feature>
<feature type="transmembrane region" description="Helical" evidence="6">
    <location>
        <begin position="180"/>
        <end position="203"/>
    </location>
</feature>
<keyword evidence="8" id="KW-1185">Reference proteome</keyword>
<feature type="transmembrane region" description="Helical" evidence="6">
    <location>
        <begin position="111"/>
        <end position="129"/>
    </location>
</feature>
<comment type="subcellular location">
    <subcellularLocation>
        <location evidence="1">Cell membrane</location>
        <topology evidence="1">Multi-pass membrane protein</topology>
    </subcellularLocation>
</comment>
<sequence length="464" mass="47941">MTAPGKERRGTAAPLRHRSFRYLLAGRAVNALGNAFAPIALAFAVLDLTGSAIDLGFVVGARTVVNVAFLLFGGVLADRMPRSVLMVGSSVAAALTQGAVAALVLTHSATIPLLIVLAAINGMVAALSQPASAAVLPQTVPAEIRQQANAIIRIFLNGAAILGAPLAGVVVAAVGPGWGIAVDSATFAISVLCFAGLGASIAAHDKTAAIAADHKQDASTGAPGVHDAVLVSEAAALGVPDTAPQAAPERPHLFTDLRIGWSEFRSRTWLWVVVAGACVGNMAWGGALFVLGPVVADDTIGRRAWGLVLAAQTAGMIVGGLVAMRLRLRRLLFFGVVCLVPLAIPVFLLGIYPHLWLLVAGALIAGLGIEQFGVAWETSMQEHVPADKLARVYSYDMVGSFVAIPIGEMTIGPIAQVAGREATLIGAGVLMAVSFIGMLSSRDVRTLRHKLPEPRKAPVEESFA</sequence>
<dbReference type="Pfam" id="PF07690">
    <property type="entry name" value="MFS_1"/>
    <property type="match status" value="1"/>
</dbReference>